<feature type="compositionally biased region" description="Basic and acidic residues" evidence="1">
    <location>
        <begin position="123"/>
        <end position="144"/>
    </location>
</feature>
<feature type="region of interest" description="Disordered" evidence="1">
    <location>
        <begin position="1"/>
        <end position="149"/>
    </location>
</feature>
<proteinExistence type="predicted"/>
<name>A0ABM1A032_APLCA</name>
<evidence type="ECO:0000313" key="2">
    <source>
        <dbReference type="Proteomes" id="UP000694888"/>
    </source>
</evidence>
<protein>
    <submittedName>
        <fullName evidence="3">Uncharacterized protein LOC106011787</fullName>
    </submittedName>
</protein>
<dbReference type="RefSeq" id="XP_012938093.1">
    <property type="nucleotide sequence ID" value="XM_013082639.1"/>
</dbReference>
<evidence type="ECO:0000313" key="3">
    <source>
        <dbReference type="RefSeq" id="XP_012938093.1"/>
    </source>
</evidence>
<feature type="compositionally biased region" description="Polar residues" evidence="1">
    <location>
        <begin position="111"/>
        <end position="121"/>
    </location>
</feature>
<feature type="compositionally biased region" description="Polar residues" evidence="1">
    <location>
        <begin position="50"/>
        <end position="60"/>
    </location>
</feature>
<dbReference type="Proteomes" id="UP000694888">
    <property type="component" value="Unplaced"/>
</dbReference>
<evidence type="ECO:0000256" key="1">
    <source>
        <dbReference type="SAM" id="MobiDB-lite"/>
    </source>
</evidence>
<gene>
    <name evidence="3" type="primary">LOC106011787</name>
</gene>
<keyword evidence="2" id="KW-1185">Reference proteome</keyword>
<reference evidence="3" key="1">
    <citation type="submission" date="2025-08" db="UniProtKB">
        <authorList>
            <consortium name="RefSeq"/>
        </authorList>
    </citation>
    <scope>IDENTIFICATION</scope>
</reference>
<accession>A0ABM1A032</accession>
<dbReference type="GeneID" id="106011787"/>
<sequence>MVREQNKVNDVTKNPGRLPSGGKWANERRPPAVMTFAEPTYFVGRGELSDPSQSSSTPGKDSNKRPANMASVIGSSAVGDFRPGEFPGTNDVNSFQRPANDVDPTEDDNTATDGSATSGVPDTNKDVDAASEMAKEPEQQDDRTGAGFNPDIINNMSFNVFNPSRMLSDQKNRHEKHTMFKRAVDQTFPDPSLYTTKSPFLWGQVQGQDGVSMSQWQSPSRNGLFDPSAWADYIG</sequence>
<organism evidence="2 3">
    <name type="scientific">Aplysia californica</name>
    <name type="common">California sea hare</name>
    <dbReference type="NCBI Taxonomy" id="6500"/>
    <lineage>
        <taxon>Eukaryota</taxon>
        <taxon>Metazoa</taxon>
        <taxon>Spiralia</taxon>
        <taxon>Lophotrochozoa</taxon>
        <taxon>Mollusca</taxon>
        <taxon>Gastropoda</taxon>
        <taxon>Heterobranchia</taxon>
        <taxon>Euthyneura</taxon>
        <taxon>Tectipleura</taxon>
        <taxon>Aplysiida</taxon>
        <taxon>Aplysioidea</taxon>
        <taxon>Aplysiidae</taxon>
        <taxon>Aplysia</taxon>
    </lineage>
</organism>